<protein>
    <recommendedName>
        <fullName evidence="3">RNA polymerase sigma factor 70 region 4 type 2 domain-containing protein</fullName>
    </recommendedName>
</protein>
<reference evidence="1 2" key="1">
    <citation type="submission" date="2014-01" db="EMBL/GenBank/DDBJ databases">
        <title>The Genome Sequence of Klebsiella oxytoca MGH 27.</title>
        <authorList>
            <consortium name="The Broad Institute Genomics Platform"/>
            <consortium name="The Broad Institute Genome Sequencing Center for Infectious Disease"/>
            <person name="Murphy C."/>
            <person name="Cosimi L."/>
            <person name="Cerqueira G."/>
            <person name="Feldgarden M."/>
            <person name="Earl A."/>
            <person name="Hung D."/>
            <person name="Onderdonk A.B."/>
            <person name="Ferraro M.J."/>
            <person name="Hooper D."/>
            <person name="Dekker J."/>
            <person name="O'Brien T."/>
            <person name="Huang S."/>
            <person name="Quan V."/>
            <person name="Ernst C."/>
            <person name="Delaney M."/>
            <person name="DuBois A."/>
            <person name="Kim D.S."/>
            <person name="Young S.K."/>
            <person name="Zeng Q."/>
            <person name="Gargeya S."/>
            <person name="Fitzgerald M."/>
            <person name="Abouelleil A."/>
            <person name="Alvarado L."/>
            <person name="Berlin A.M."/>
            <person name="Chapman S.B."/>
            <person name="Gainer-Dewar J."/>
            <person name="Goldberg J."/>
            <person name="Gnerre S."/>
            <person name="Griggs A."/>
            <person name="Gujja S."/>
            <person name="Hansen M."/>
            <person name="Howarth C."/>
            <person name="Imamovic A."/>
            <person name="Ireland A."/>
            <person name="Larimer J."/>
            <person name="McCowan C."/>
            <person name="Murphy C."/>
            <person name="Pearson M."/>
            <person name="Poon T.W."/>
            <person name="Priest M."/>
            <person name="Roberts A."/>
            <person name="Saif S."/>
            <person name="Shea T."/>
            <person name="Sykes S."/>
            <person name="Wortman J."/>
            <person name="Nusbaum C."/>
            <person name="Birren B."/>
        </authorList>
    </citation>
    <scope>NUCLEOTIDE SEQUENCE [LARGE SCALE GENOMIC DNA]</scope>
    <source>
        <strain evidence="1 2">MGH 27</strain>
    </source>
</reference>
<evidence type="ECO:0008006" key="3">
    <source>
        <dbReference type="Google" id="ProtNLM"/>
    </source>
</evidence>
<organism evidence="1 2">
    <name type="scientific">Klebsiella michiganensis</name>
    <dbReference type="NCBI Taxonomy" id="1134687"/>
    <lineage>
        <taxon>Bacteria</taxon>
        <taxon>Pseudomonadati</taxon>
        <taxon>Pseudomonadota</taxon>
        <taxon>Gammaproteobacteria</taxon>
        <taxon>Enterobacterales</taxon>
        <taxon>Enterobacteriaceae</taxon>
        <taxon>Klebsiella/Raoultella group</taxon>
        <taxon>Klebsiella</taxon>
    </lineage>
</organism>
<dbReference type="AlphaFoldDB" id="A0A7H5A7I7"/>
<dbReference type="InterPro" id="IPR013324">
    <property type="entry name" value="RNA_pol_sigma_r3/r4-like"/>
</dbReference>
<dbReference type="InterPro" id="IPR036388">
    <property type="entry name" value="WH-like_DNA-bd_sf"/>
</dbReference>
<dbReference type="SUPFAM" id="SSF88659">
    <property type="entry name" value="Sigma3 and sigma4 domains of RNA polymerase sigma factors"/>
    <property type="match status" value="1"/>
</dbReference>
<gene>
    <name evidence="1" type="ORF">L373_03546</name>
</gene>
<comment type="caution">
    <text evidence="1">The sequence shown here is derived from an EMBL/GenBank/DDBJ whole genome shotgun (WGS) entry which is preliminary data.</text>
</comment>
<dbReference type="Proteomes" id="UP000020202">
    <property type="component" value="Unassembled WGS sequence"/>
</dbReference>
<accession>A0A7H5A7I7</accession>
<name>A0A7H5A7I7_9ENTR</name>
<proteinExistence type="predicted"/>
<dbReference type="Gene3D" id="1.10.10.10">
    <property type="entry name" value="Winged helix-like DNA-binding domain superfamily/Winged helix DNA-binding domain"/>
    <property type="match status" value="1"/>
</dbReference>
<evidence type="ECO:0000313" key="1">
    <source>
        <dbReference type="EMBL" id="EWF88365.1"/>
    </source>
</evidence>
<dbReference type="EMBL" id="JCNZ01000009">
    <property type="protein sequence ID" value="EWF88365.1"/>
    <property type="molecule type" value="Genomic_DNA"/>
</dbReference>
<sequence length="151" mass="16979">MGWFCCITERLSKNWFILPVSARLKKARGSPWHTYRPLVIHNSAFHLDFRSARPLGASGTGGVESDDLLTPDADQQDEARLRNTKIMQHVSALPEAQRESVFLVYVEGFTWLEATDTLSVPIGTIMSWLATERAKIALVVHAPSPVEEKQY</sequence>
<evidence type="ECO:0000313" key="2">
    <source>
        <dbReference type="Proteomes" id="UP000020202"/>
    </source>
</evidence>